<organism evidence="2">
    <name type="scientific">marine sediment metagenome</name>
    <dbReference type="NCBI Taxonomy" id="412755"/>
    <lineage>
        <taxon>unclassified sequences</taxon>
        <taxon>metagenomes</taxon>
        <taxon>ecological metagenomes</taxon>
    </lineage>
</organism>
<evidence type="ECO:0000256" key="1">
    <source>
        <dbReference type="SAM" id="MobiDB-lite"/>
    </source>
</evidence>
<proteinExistence type="predicted"/>
<accession>X1BFG4</accession>
<feature type="region of interest" description="Disordered" evidence="1">
    <location>
        <begin position="78"/>
        <end position="108"/>
    </location>
</feature>
<protein>
    <submittedName>
        <fullName evidence="2">Uncharacterized protein</fullName>
    </submittedName>
</protein>
<feature type="compositionally biased region" description="Basic and acidic residues" evidence="1">
    <location>
        <begin position="98"/>
        <end position="108"/>
    </location>
</feature>
<sequence length="108" mass="12315">MFGKEERKFQDEELKKLHTILNSFEPHSLSAQIFEGTERFAKHLIQSGSGFSLMATIDRLSEMNAELQRKLRTAEQMEKASTRALQESRGNNTLTKLNKGDKDGNTNQ</sequence>
<comment type="caution">
    <text evidence="2">The sequence shown here is derived from an EMBL/GenBank/DDBJ whole genome shotgun (WGS) entry which is preliminary data.</text>
</comment>
<gene>
    <name evidence="2" type="ORF">S01H4_33847</name>
</gene>
<reference evidence="2" key="1">
    <citation type="journal article" date="2014" name="Front. Microbiol.">
        <title>High frequency of phylogenetically diverse reductive dehalogenase-homologous genes in deep subseafloor sedimentary metagenomes.</title>
        <authorList>
            <person name="Kawai M."/>
            <person name="Futagami T."/>
            <person name="Toyoda A."/>
            <person name="Takaki Y."/>
            <person name="Nishi S."/>
            <person name="Hori S."/>
            <person name="Arai W."/>
            <person name="Tsubouchi T."/>
            <person name="Morono Y."/>
            <person name="Uchiyama I."/>
            <person name="Ito T."/>
            <person name="Fujiyama A."/>
            <person name="Inagaki F."/>
            <person name="Takami H."/>
        </authorList>
    </citation>
    <scope>NUCLEOTIDE SEQUENCE</scope>
    <source>
        <strain evidence="2">Expedition CK06-06</strain>
    </source>
</reference>
<feature type="compositionally biased region" description="Polar residues" evidence="1">
    <location>
        <begin position="83"/>
        <end position="96"/>
    </location>
</feature>
<name>X1BFG4_9ZZZZ</name>
<dbReference type="AlphaFoldDB" id="X1BFG4"/>
<dbReference type="EMBL" id="BART01017859">
    <property type="protein sequence ID" value="GAG82853.1"/>
    <property type="molecule type" value="Genomic_DNA"/>
</dbReference>
<evidence type="ECO:0000313" key="2">
    <source>
        <dbReference type="EMBL" id="GAG82853.1"/>
    </source>
</evidence>